<accession>A0A8S4S991</accession>
<organism evidence="1 2">
    <name type="scientific">Pararge aegeria aegeria</name>
    <dbReference type="NCBI Taxonomy" id="348720"/>
    <lineage>
        <taxon>Eukaryota</taxon>
        <taxon>Metazoa</taxon>
        <taxon>Ecdysozoa</taxon>
        <taxon>Arthropoda</taxon>
        <taxon>Hexapoda</taxon>
        <taxon>Insecta</taxon>
        <taxon>Pterygota</taxon>
        <taxon>Neoptera</taxon>
        <taxon>Endopterygota</taxon>
        <taxon>Lepidoptera</taxon>
        <taxon>Glossata</taxon>
        <taxon>Ditrysia</taxon>
        <taxon>Papilionoidea</taxon>
        <taxon>Nymphalidae</taxon>
        <taxon>Satyrinae</taxon>
        <taxon>Satyrini</taxon>
        <taxon>Parargina</taxon>
        <taxon>Pararge</taxon>
    </lineage>
</organism>
<keyword evidence="2" id="KW-1185">Reference proteome</keyword>
<sequence>MCMQSTQLAGLRGHDSSRLLVVAMATRSAITSALAAAPQSHAADRAAHRAQADSDFINRAIIDTSDGVSTCASGGVSGSDGHTGGGLFPAAGKKGKVILPNQPDYCELPNHRAVSELITSPNCLSDFCWEALSFRRLTAEHIKATTSSRCAASYADISAFFASPYY</sequence>
<dbReference type="AlphaFoldDB" id="A0A8S4S991"/>
<proteinExistence type="predicted"/>
<protein>
    <submittedName>
        <fullName evidence="1">Jg17744 protein</fullName>
    </submittedName>
</protein>
<evidence type="ECO:0000313" key="2">
    <source>
        <dbReference type="Proteomes" id="UP000838756"/>
    </source>
</evidence>
<dbReference type="Proteomes" id="UP000838756">
    <property type="component" value="Unassembled WGS sequence"/>
</dbReference>
<evidence type="ECO:0000313" key="1">
    <source>
        <dbReference type="EMBL" id="CAH2248990.1"/>
    </source>
</evidence>
<dbReference type="EMBL" id="CAKXAJ010025990">
    <property type="protein sequence ID" value="CAH2248990.1"/>
    <property type="molecule type" value="Genomic_DNA"/>
</dbReference>
<name>A0A8S4S991_9NEOP</name>
<gene>
    <name evidence="1" type="primary">jg17744</name>
    <name evidence="1" type="ORF">PAEG_LOCUS21838</name>
</gene>
<reference evidence="1" key="1">
    <citation type="submission" date="2022-03" db="EMBL/GenBank/DDBJ databases">
        <authorList>
            <person name="Lindestad O."/>
        </authorList>
    </citation>
    <scope>NUCLEOTIDE SEQUENCE</scope>
</reference>
<comment type="caution">
    <text evidence="1">The sequence shown here is derived from an EMBL/GenBank/DDBJ whole genome shotgun (WGS) entry which is preliminary data.</text>
</comment>